<organism evidence="7 8">
    <name type="scientific">Triparma laevis f. inornata</name>
    <dbReference type="NCBI Taxonomy" id="1714386"/>
    <lineage>
        <taxon>Eukaryota</taxon>
        <taxon>Sar</taxon>
        <taxon>Stramenopiles</taxon>
        <taxon>Ochrophyta</taxon>
        <taxon>Bolidophyceae</taxon>
        <taxon>Parmales</taxon>
        <taxon>Triparmaceae</taxon>
        <taxon>Triparma</taxon>
    </lineage>
</organism>
<dbReference type="SUPFAM" id="SSF53448">
    <property type="entry name" value="Nucleotide-diphospho-sugar transferases"/>
    <property type="match status" value="1"/>
</dbReference>
<comment type="pathway">
    <text evidence="1">Nucleotide-sugar biosynthesis; UDP-N-acetyl-alpha-D-glucosamine biosynthesis; UDP-N-acetyl-alpha-D-glucosamine from N-acetyl-alpha-D-glucosamine 1-phosphate: step 1/1.</text>
</comment>
<protein>
    <recommendedName>
        <fullName evidence="3">UDP-N-acetylglucosamine diphosphorylase</fullName>
        <ecNumber evidence="3">2.7.7.23</ecNumber>
    </recommendedName>
</protein>
<dbReference type="InterPro" id="IPR002618">
    <property type="entry name" value="UDPGP_fam"/>
</dbReference>
<dbReference type="InterPro" id="IPR029044">
    <property type="entry name" value="Nucleotide-diphossugar_trans"/>
</dbReference>
<proteinExistence type="inferred from homology"/>
<comment type="catalytic activity">
    <reaction evidence="6">
        <text>N-acetyl-alpha-D-glucosamine 1-phosphate + UTP + H(+) = UDP-N-acetyl-alpha-D-glucosamine + diphosphate</text>
        <dbReference type="Rhea" id="RHEA:13509"/>
        <dbReference type="ChEBI" id="CHEBI:15378"/>
        <dbReference type="ChEBI" id="CHEBI:33019"/>
        <dbReference type="ChEBI" id="CHEBI:46398"/>
        <dbReference type="ChEBI" id="CHEBI:57705"/>
        <dbReference type="ChEBI" id="CHEBI:57776"/>
        <dbReference type="EC" id="2.7.7.23"/>
    </reaction>
</comment>
<evidence type="ECO:0000256" key="1">
    <source>
        <dbReference type="ARBA" id="ARBA00005208"/>
    </source>
</evidence>
<dbReference type="EMBL" id="BLQM01000147">
    <property type="protein sequence ID" value="GMH69338.1"/>
    <property type="molecule type" value="Genomic_DNA"/>
</dbReference>
<comment type="similarity">
    <text evidence="2">Belongs to the UDPGP type 1 family.</text>
</comment>
<dbReference type="InterPro" id="IPR039741">
    <property type="entry name" value="UDP-sugar_pyrophosphorylase"/>
</dbReference>
<gene>
    <name evidence="7" type="ORF">TL16_g05134</name>
</gene>
<reference evidence="8" key="1">
    <citation type="journal article" date="2023" name="Commun. Biol.">
        <title>Genome analysis of Parmales, the sister group of diatoms, reveals the evolutionary specialization of diatoms from phago-mixotrophs to photoautotrophs.</title>
        <authorList>
            <person name="Ban H."/>
            <person name="Sato S."/>
            <person name="Yoshikawa S."/>
            <person name="Yamada K."/>
            <person name="Nakamura Y."/>
            <person name="Ichinomiya M."/>
            <person name="Sato N."/>
            <person name="Blanc-Mathieu R."/>
            <person name="Endo H."/>
            <person name="Kuwata A."/>
            <person name="Ogata H."/>
        </authorList>
    </citation>
    <scope>NUCLEOTIDE SEQUENCE [LARGE SCALE GENOMIC DNA]</scope>
</reference>
<name>A0A9W7AHM5_9STRA</name>
<evidence type="ECO:0000313" key="7">
    <source>
        <dbReference type="EMBL" id="GMH69338.1"/>
    </source>
</evidence>
<keyword evidence="4" id="KW-0808">Transferase</keyword>
<evidence type="ECO:0000256" key="6">
    <source>
        <dbReference type="ARBA" id="ARBA00048493"/>
    </source>
</evidence>
<dbReference type="GO" id="GO:0006048">
    <property type="term" value="P:UDP-N-acetylglucosamine biosynthetic process"/>
    <property type="evidence" value="ECO:0007669"/>
    <property type="project" value="TreeGrafter"/>
</dbReference>
<dbReference type="Gene3D" id="3.90.550.10">
    <property type="entry name" value="Spore Coat Polysaccharide Biosynthesis Protein SpsA, Chain A"/>
    <property type="match status" value="2"/>
</dbReference>
<evidence type="ECO:0000256" key="4">
    <source>
        <dbReference type="ARBA" id="ARBA00022679"/>
    </source>
</evidence>
<keyword evidence="5" id="KW-0548">Nucleotidyltransferase</keyword>
<sequence>MATADENYEATIALLTTHGQTDLLSYISSLDNEGRRTLLSSLSTMSISEIFANHVPSALNSKAPTNITHFPSTNVTTSESKSTETTTSQVVSPCIMAGGAGTRLGFPGPKGCYPLIRNKRLYDFLIPRCDVCLTPSPPSPPPLTSSPQILLQNPTTPTSSPNGNGGIFTSLFTHSLLPLLTQKNVTALHVFGIDNLLTIPCDSTFISSVSSSDVGNKIIRKDYPEEKIGVMAQSDGSNIVVEYSDLSEEDKNLKDGEGNLVYSLGNICSHYFSVGFLSRLEKVKPTYHIANKKIEVYDIKSKEIKEVEAVKLETFVFDVFKEATSVEVVEVQREAEFAPIKNKEGKDSRDSALGLLTAMWKGRVGTEGLEEVEILDIEGWSGNEDKIRASVQKRASSGEKIITVWTQEWE</sequence>
<dbReference type="Proteomes" id="UP001162640">
    <property type="component" value="Unassembled WGS sequence"/>
</dbReference>
<evidence type="ECO:0000256" key="3">
    <source>
        <dbReference type="ARBA" id="ARBA00012457"/>
    </source>
</evidence>
<evidence type="ECO:0000256" key="5">
    <source>
        <dbReference type="ARBA" id="ARBA00022695"/>
    </source>
</evidence>
<accession>A0A9W7AHM5</accession>
<dbReference type="EC" id="2.7.7.23" evidence="3"/>
<dbReference type="PANTHER" id="PTHR11952">
    <property type="entry name" value="UDP- GLUCOSE PYROPHOSPHORYLASE"/>
    <property type="match status" value="1"/>
</dbReference>
<dbReference type="AlphaFoldDB" id="A0A9W7AHM5"/>
<evidence type="ECO:0000313" key="8">
    <source>
        <dbReference type="Proteomes" id="UP001162640"/>
    </source>
</evidence>
<dbReference type="PANTHER" id="PTHR11952:SF2">
    <property type="entry name" value="LD24639P"/>
    <property type="match status" value="1"/>
</dbReference>
<evidence type="ECO:0000256" key="2">
    <source>
        <dbReference type="ARBA" id="ARBA00010401"/>
    </source>
</evidence>
<dbReference type="GO" id="GO:0003977">
    <property type="term" value="F:UDP-N-acetylglucosamine diphosphorylase activity"/>
    <property type="evidence" value="ECO:0007669"/>
    <property type="project" value="UniProtKB-EC"/>
</dbReference>
<comment type="caution">
    <text evidence="7">The sequence shown here is derived from an EMBL/GenBank/DDBJ whole genome shotgun (WGS) entry which is preliminary data.</text>
</comment>
<dbReference type="Pfam" id="PF01704">
    <property type="entry name" value="UDPGP"/>
    <property type="match status" value="1"/>
</dbReference>